<sequence>MDGIFDRVQDEEDETEQLTFMVFDTDDLRVAINLREMVFCHLLWDAGFTFALSDKQVKIANDDDDPRESVQVFFSGECTPLLFGAESETCPKIENERSYFNTIFFSMTFGGIQRHQRLHFVDEDGESAFLRAGDVAMLTVPLWVLDPDERIYDDDLDEGDEGPTPMPAEGGAGQPSGAHPRALS</sequence>
<evidence type="ECO:0000313" key="2">
    <source>
        <dbReference type="EMBL" id="NHZ93228.1"/>
    </source>
</evidence>
<organism evidence="2 3">
    <name type="scientific">Massilia mucilaginosa</name>
    <dbReference type="NCBI Taxonomy" id="2609282"/>
    <lineage>
        <taxon>Bacteria</taxon>
        <taxon>Pseudomonadati</taxon>
        <taxon>Pseudomonadota</taxon>
        <taxon>Betaproteobacteria</taxon>
        <taxon>Burkholderiales</taxon>
        <taxon>Oxalobacteraceae</taxon>
        <taxon>Telluria group</taxon>
        <taxon>Massilia</taxon>
    </lineage>
</organism>
<accession>A0ABX0P1Q5</accession>
<keyword evidence="3" id="KW-1185">Reference proteome</keyword>
<comment type="caution">
    <text evidence="2">The sequence shown here is derived from an EMBL/GenBank/DDBJ whole genome shotgun (WGS) entry which is preliminary data.</text>
</comment>
<name>A0ABX0P1Q5_9BURK</name>
<reference evidence="2 3" key="1">
    <citation type="submission" date="2019-10" db="EMBL/GenBank/DDBJ databases">
        <title>Taxonomy of Antarctic Massilia spp.: description of Massilia rubra sp. nov., Massilia aquatica sp. nov., Massilia mucilaginosa sp. nov., Massilia frigida sp. nov. isolated from streams, lakes and regoliths.</title>
        <authorList>
            <person name="Holochova P."/>
            <person name="Sedlacek I."/>
            <person name="Kralova S."/>
            <person name="Maslanova I."/>
            <person name="Busse H.-J."/>
            <person name="Stankova E."/>
            <person name="Vrbovska V."/>
            <person name="Kovarovic V."/>
            <person name="Bartak M."/>
            <person name="Svec P."/>
            <person name="Pantucek R."/>
        </authorList>
    </citation>
    <scope>NUCLEOTIDE SEQUENCE [LARGE SCALE GENOMIC DNA]</scope>
    <source>
        <strain evidence="2 3">CCM 8733</strain>
    </source>
</reference>
<proteinExistence type="predicted"/>
<dbReference type="Proteomes" id="UP000609726">
    <property type="component" value="Unassembled WGS sequence"/>
</dbReference>
<dbReference type="EMBL" id="WHJH01000066">
    <property type="protein sequence ID" value="NHZ93228.1"/>
    <property type="molecule type" value="Genomic_DNA"/>
</dbReference>
<evidence type="ECO:0000313" key="3">
    <source>
        <dbReference type="Proteomes" id="UP000609726"/>
    </source>
</evidence>
<feature type="compositionally biased region" description="Acidic residues" evidence="1">
    <location>
        <begin position="152"/>
        <end position="161"/>
    </location>
</feature>
<protein>
    <submittedName>
        <fullName evidence="2">Uncharacterized protein</fullName>
    </submittedName>
</protein>
<dbReference type="RefSeq" id="WP_166881915.1">
    <property type="nucleotide sequence ID" value="NZ_WHJH01000066.1"/>
</dbReference>
<evidence type="ECO:0000256" key="1">
    <source>
        <dbReference type="SAM" id="MobiDB-lite"/>
    </source>
</evidence>
<feature type="region of interest" description="Disordered" evidence="1">
    <location>
        <begin position="152"/>
        <end position="184"/>
    </location>
</feature>
<gene>
    <name evidence="2" type="ORF">F2P45_30080</name>
</gene>